<organism evidence="6 7">
    <name type="scientific">Prorocentrum cordatum</name>
    <dbReference type="NCBI Taxonomy" id="2364126"/>
    <lineage>
        <taxon>Eukaryota</taxon>
        <taxon>Sar</taxon>
        <taxon>Alveolata</taxon>
        <taxon>Dinophyceae</taxon>
        <taxon>Prorocentrales</taxon>
        <taxon>Prorocentraceae</taxon>
        <taxon>Prorocentrum</taxon>
    </lineage>
</organism>
<reference evidence="6" key="1">
    <citation type="submission" date="2023-10" db="EMBL/GenBank/DDBJ databases">
        <authorList>
            <person name="Chen Y."/>
            <person name="Shah S."/>
            <person name="Dougan E. K."/>
            <person name="Thang M."/>
            <person name="Chan C."/>
        </authorList>
    </citation>
    <scope>NUCLEOTIDE SEQUENCE [LARGE SCALE GENOMIC DNA]</scope>
</reference>
<evidence type="ECO:0008006" key="8">
    <source>
        <dbReference type="Google" id="ProtNLM"/>
    </source>
</evidence>
<dbReference type="PANTHER" id="PTHR40761">
    <property type="entry name" value="CONSERVED INTEGRAL MEMBRANE ALANINE VALINE AND LEUCINE RICH PROTEIN-RELATED"/>
    <property type="match status" value="1"/>
</dbReference>
<feature type="transmembrane region" description="Helical" evidence="5">
    <location>
        <begin position="230"/>
        <end position="250"/>
    </location>
</feature>
<dbReference type="Gene3D" id="1.10.3730.20">
    <property type="match status" value="1"/>
</dbReference>
<name>A0ABN9RWP6_9DINO</name>
<proteinExistence type="predicted"/>
<feature type="transmembrane region" description="Helical" evidence="5">
    <location>
        <begin position="133"/>
        <end position="154"/>
    </location>
</feature>
<sequence length="332" mass="35138">MSLSVPIVFAVLAATGVNIGKVFQKEATHKLPVLRLQRDVLYQYVTCADWLIGFACDIGGSIFMVLALSLAPVSLVEPVAGSGLAILALFCHHYLHEKLHVKQWVGVGFAMVGVVGMGLTAARSISRISTRSVLPLLLFIVGAQVVLEVCYRRSTRDGSLEVVSGIQGGMFFGLSAISTRLGQVVSQQPGIRHGSLRLLCAGGGIACSLLLSPAGFFFQTRGFKRGRAAIVVTFTTIASISTGLLVGLTVLSEPVPRNQAAFAAWCASIGSVVISVLCLMAGGAAADRTSPALAAYQKTLIDGSDREQFLPIIVIDNTDRVPRLRPEDSQEA</sequence>
<feature type="transmembrane region" description="Helical" evidence="5">
    <location>
        <begin position="48"/>
        <end position="68"/>
    </location>
</feature>
<evidence type="ECO:0000256" key="2">
    <source>
        <dbReference type="ARBA" id="ARBA00022692"/>
    </source>
</evidence>
<keyword evidence="7" id="KW-1185">Reference proteome</keyword>
<evidence type="ECO:0000256" key="3">
    <source>
        <dbReference type="ARBA" id="ARBA00022989"/>
    </source>
</evidence>
<feature type="transmembrane region" description="Helical" evidence="5">
    <location>
        <begin position="101"/>
        <end position="121"/>
    </location>
</feature>
<dbReference type="EMBL" id="CAUYUJ010008091">
    <property type="protein sequence ID" value="CAK0822845.1"/>
    <property type="molecule type" value="Genomic_DNA"/>
</dbReference>
<gene>
    <name evidence="6" type="ORF">PCOR1329_LOCUS23753</name>
</gene>
<feature type="transmembrane region" description="Helical" evidence="5">
    <location>
        <begin position="75"/>
        <end position="95"/>
    </location>
</feature>
<feature type="transmembrane region" description="Helical" evidence="5">
    <location>
        <begin position="262"/>
        <end position="286"/>
    </location>
</feature>
<protein>
    <recommendedName>
        <fullName evidence="8">Magnesium transporter</fullName>
    </recommendedName>
</protein>
<evidence type="ECO:0000256" key="5">
    <source>
        <dbReference type="SAM" id="Phobius"/>
    </source>
</evidence>
<dbReference type="InterPro" id="IPR037185">
    <property type="entry name" value="EmrE-like"/>
</dbReference>
<evidence type="ECO:0000313" key="7">
    <source>
        <dbReference type="Proteomes" id="UP001189429"/>
    </source>
</evidence>
<keyword evidence="4 5" id="KW-0472">Membrane</keyword>
<accession>A0ABN9RWP6</accession>
<keyword evidence="2 5" id="KW-0812">Transmembrane</keyword>
<comment type="subcellular location">
    <subcellularLocation>
        <location evidence="1">Membrane</location>
        <topology evidence="1">Multi-pass membrane protein</topology>
    </subcellularLocation>
</comment>
<evidence type="ECO:0000256" key="4">
    <source>
        <dbReference type="ARBA" id="ARBA00023136"/>
    </source>
</evidence>
<keyword evidence="3 5" id="KW-1133">Transmembrane helix</keyword>
<comment type="caution">
    <text evidence="6">The sequence shown here is derived from an EMBL/GenBank/DDBJ whole genome shotgun (WGS) entry which is preliminary data.</text>
</comment>
<dbReference type="PANTHER" id="PTHR40761:SF1">
    <property type="entry name" value="CONSERVED INTEGRAL MEMBRANE ALANINE VALINE AND LEUCINE RICH PROTEIN-RELATED"/>
    <property type="match status" value="1"/>
</dbReference>
<dbReference type="Proteomes" id="UP001189429">
    <property type="component" value="Unassembled WGS sequence"/>
</dbReference>
<evidence type="ECO:0000256" key="1">
    <source>
        <dbReference type="ARBA" id="ARBA00004141"/>
    </source>
</evidence>
<feature type="transmembrane region" description="Helical" evidence="5">
    <location>
        <begin position="196"/>
        <end position="218"/>
    </location>
</feature>
<dbReference type="InterPro" id="IPR008521">
    <property type="entry name" value="Mg_trans_NIPA"/>
</dbReference>
<dbReference type="Pfam" id="PF05653">
    <property type="entry name" value="Mg_trans_NIPA"/>
    <property type="match status" value="1"/>
</dbReference>
<dbReference type="SUPFAM" id="SSF103481">
    <property type="entry name" value="Multidrug resistance efflux transporter EmrE"/>
    <property type="match status" value="1"/>
</dbReference>
<evidence type="ECO:0000313" key="6">
    <source>
        <dbReference type="EMBL" id="CAK0822845.1"/>
    </source>
</evidence>